<dbReference type="Proteomes" id="UP000566819">
    <property type="component" value="Unassembled WGS sequence"/>
</dbReference>
<protein>
    <submittedName>
        <fullName evidence="1">Uncharacterized protein</fullName>
    </submittedName>
</protein>
<reference evidence="1 2" key="1">
    <citation type="submission" date="2020-03" db="EMBL/GenBank/DDBJ databases">
        <title>Draft Genome Sequence of Cudoniella acicularis.</title>
        <authorList>
            <person name="Buettner E."/>
            <person name="Kellner H."/>
        </authorList>
    </citation>
    <scope>NUCLEOTIDE SEQUENCE [LARGE SCALE GENOMIC DNA]</scope>
    <source>
        <strain evidence="1 2">DSM 108380</strain>
    </source>
</reference>
<sequence length="363" mass="40615">MALASCLYIAWKSQRPDAPLSRPYYLRAISAMKEQLSQPDTCANDEMLLSVLLLQQYEILVNTAERKPLPRAHLDGALALIKHRGLHTFTNSVSQGLLFCVRAQLIDEALRNCQPFEESLDILEFVGTDIDLSPGIQLDDINVILANLNALVTQVLQSDESNFDSRQSEILKLLYEASEIEKRLTDWKANLPTSWQLVKVSGTNCISVSIQRAGLYQSHCHIYPTLPVSNAWNKYRMAQIRTQSIILNLFSQFASPSTVASESSTRGHRIQEEADDICACVPYHIGDRTAPGVVGDKTANYPHPEGVPTPASHYLHATAIGGYQLFNPLAALVSMKVQLREGQREWIYGQIMRVFKIYNIKSS</sequence>
<proteinExistence type="predicted"/>
<comment type="caution">
    <text evidence="1">The sequence shown here is derived from an EMBL/GenBank/DDBJ whole genome shotgun (WGS) entry which is preliminary data.</text>
</comment>
<gene>
    <name evidence="1" type="ORF">G7Y89_g9292</name>
</gene>
<dbReference type="InterPro" id="IPR053175">
    <property type="entry name" value="DHMBA_Reg_Transcription_Factor"/>
</dbReference>
<evidence type="ECO:0000313" key="1">
    <source>
        <dbReference type="EMBL" id="KAF4628856.1"/>
    </source>
</evidence>
<dbReference type="AlphaFoldDB" id="A0A8H4W065"/>
<dbReference type="PANTHER" id="PTHR38791:SF5">
    <property type="entry name" value="TRANSCRIPTION FACTOR DBAG-RELATED"/>
    <property type="match status" value="1"/>
</dbReference>
<evidence type="ECO:0000313" key="2">
    <source>
        <dbReference type="Proteomes" id="UP000566819"/>
    </source>
</evidence>
<keyword evidence="2" id="KW-1185">Reference proteome</keyword>
<accession>A0A8H4W065</accession>
<organism evidence="1 2">
    <name type="scientific">Cudoniella acicularis</name>
    <dbReference type="NCBI Taxonomy" id="354080"/>
    <lineage>
        <taxon>Eukaryota</taxon>
        <taxon>Fungi</taxon>
        <taxon>Dikarya</taxon>
        <taxon>Ascomycota</taxon>
        <taxon>Pezizomycotina</taxon>
        <taxon>Leotiomycetes</taxon>
        <taxon>Helotiales</taxon>
        <taxon>Tricladiaceae</taxon>
        <taxon>Cudoniella</taxon>
    </lineage>
</organism>
<dbReference type="EMBL" id="JAAMPI010000753">
    <property type="protein sequence ID" value="KAF4628856.1"/>
    <property type="molecule type" value="Genomic_DNA"/>
</dbReference>
<dbReference type="OrthoDB" id="3520984at2759"/>
<name>A0A8H4W065_9HELO</name>
<dbReference type="PANTHER" id="PTHR38791">
    <property type="entry name" value="ZN(II)2CYS6 TRANSCRIPTION FACTOR (EUROFUNG)-RELATED-RELATED"/>
    <property type="match status" value="1"/>
</dbReference>